<feature type="transmembrane region" description="Helical" evidence="1">
    <location>
        <begin position="105"/>
        <end position="126"/>
    </location>
</feature>
<evidence type="ECO:0000259" key="2">
    <source>
        <dbReference type="Pfam" id="PF01757"/>
    </source>
</evidence>
<dbReference type="EMBL" id="WPIN01000005">
    <property type="protein sequence ID" value="MVM31319.1"/>
    <property type="molecule type" value="Genomic_DNA"/>
</dbReference>
<dbReference type="RefSeq" id="WP_157585962.1">
    <property type="nucleotide sequence ID" value="NZ_WPIN01000005.1"/>
</dbReference>
<feature type="domain" description="Acyltransferase 3" evidence="2">
    <location>
        <begin position="21"/>
        <end position="377"/>
    </location>
</feature>
<keyword evidence="4" id="KW-1185">Reference proteome</keyword>
<gene>
    <name evidence="3" type="ORF">GO755_14845</name>
</gene>
<reference evidence="3 4" key="1">
    <citation type="submission" date="2019-12" db="EMBL/GenBank/DDBJ databases">
        <title>Spirosoma sp. HMF4905 genome sequencing and assembly.</title>
        <authorList>
            <person name="Kang H."/>
            <person name="Cha I."/>
            <person name="Kim H."/>
            <person name="Joh K."/>
        </authorList>
    </citation>
    <scope>NUCLEOTIDE SEQUENCE [LARGE SCALE GENOMIC DNA]</scope>
    <source>
        <strain evidence="3 4">HMF4905</strain>
    </source>
</reference>
<dbReference type="Proteomes" id="UP000436006">
    <property type="component" value="Unassembled WGS sequence"/>
</dbReference>
<name>A0A7K1SC00_9BACT</name>
<feature type="transmembrane region" description="Helical" evidence="1">
    <location>
        <begin position="340"/>
        <end position="360"/>
    </location>
</feature>
<keyword evidence="1" id="KW-0812">Transmembrane</keyword>
<feature type="transmembrane region" description="Helical" evidence="1">
    <location>
        <begin position="366"/>
        <end position="385"/>
    </location>
</feature>
<evidence type="ECO:0000313" key="4">
    <source>
        <dbReference type="Proteomes" id="UP000436006"/>
    </source>
</evidence>
<keyword evidence="1" id="KW-1133">Transmembrane helix</keyword>
<dbReference type="InterPro" id="IPR050623">
    <property type="entry name" value="Glucan_succinyl_AcylTrfase"/>
</dbReference>
<proteinExistence type="predicted"/>
<evidence type="ECO:0000256" key="1">
    <source>
        <dbReference type="SAM" id="Phobius"/>
    </source>
</evidence>
<accession>A0A7K1SC00</accession>
<dbReference type="GO" id="GO:0016747">
    <property type="term" value="F:acyltransferase activity, transferring groups other than amino-acyl groups"/>
    <property type="evidence" value="ECO:0007669"/>
    <property type="project" value="InterPro"/>
</dbReference>
<keyword evidence="3" id="KW-0012">Acyltransferase</keyword>
<dbReference type="Pfam" id="PF01757">
    <property type="entry name" value="Acyl_transf_3"/>
    <property type="match status" value="1"/>
</dbReference>
<dbReference type="InterPro" id="IPR002656">
    <property type="entry name" value="Acyl_transf_3_dom"/>
</dbReference>
<feature type="transmembrane region" description="Helical" evidence="1">
    <location>
        <begin position="266"/>
        <end position="288"/>
    </location>
</feature>
<feature type="transmembrane region" description="Helical" evidence="1">
    <location>
        <begin position="156"/>
        <end position="174"/>
    </location>
</feature>
<evidence type="ECO:0000313" key="3">
    <source>
        <dbReference type="EMBL" id="MVM31319.1"/>
    </source>
</evidence>
<feature type="transmembrane region" description="Helical" evidence="1">
    <location>
        <begin position="237"/>
        <end position="254"/>
    </location>
</feature>
<protein>
    <submittedName>
        <fullName evidence="3">Acyltransferase family protein</fullName>
    </submittedName>
</protein>
<keyword evidence="1" id="KW-0472">Membrane</keyword>
<comment type="caution">
    <text evidence="3">The sequence shown here is derived from an EMBL/GenBank/DDBJ whole genome shotgun (WGS) entry which is preliminary data.</text>
</comment>
<keyword evidence="3" id="KW-0808">Transferase</keyword>
<dbReference type="PANTHER" id="PTHR36927">
    <property type="entry name" value="BLR4337 PROTEIN"/>
    <property type="match status" value="1"/>
</dbReference>
<dbReference type="AlphaFoldDB" id="A0A7K1SC00"/>
<sequence length="405" mass="46683">MLTVNQRQPVSISPIESPRFHALDAARTIALLIGIVHHGIESFVSYANGDWATQDSQSSIVLDIVFYVSHVFRMQAFFLMSGFFAHLLYHRRGPREFIINRTKRLLLPFLLFWPILYAINWHIWVWGIQRVKHLPWQESITKLPAYFNWDNGFPLMHLWFLYFLVLFCAGVAVVRPIVNGWLDPTKRLRAMVDKSLAFALTHWWGSLALGFIMIAPMLGMTDWFGVDTSASGLVPRWAPFILYGLYFTLGWFLHRQVHLLAYFRQFRLINLILSICLIAALIILSLLFDEPKNPADGRLILAGLNTLYAFASMTTVWAFIGYIMAHFSKSNPRIRYLADLAYWGYLVHLSIVALVQVLVAPYDWAWPLKLLLILSITSVLLGVTYQFGVRNTWLGVLLNGKRHSR</sequence>
<organism evidence="3 4">
    <name type="scientific">Spirosoma arboris</name>
    <dbReference type="NCBI Taxonomy" id="2682092"/>
    <lineage>
        <taxon>Bacteria</taxon>
        <taxon>Pseudomonadati</taxon>
        <taxon>Bacteroidota</taxon>
        <taxon>Cytophagia</taxon>
        <taxon>Cytophagales</taxon>
        <taxon>Cytophagaceae</taxon>
        <taxon>Spirosoma</taxon>
    </lineage>
</organism>
<feature type="transmembrane region" description="Helical" evidence="1">
    <location>
        <begin position="308"/>
        <end position="328"/>
    </location>
</feature>
<dbReference type="PANTHER" id="PTHR36927:SF1">
    <property type="entry name" value="MDO-LIKE PROTEIN"/>
    <property type="match status" value="1"/>
</dbReference>
<feature type="transmembrane region" description="Helical" evidence="1">
    <location>
        <begin position="195"/>
        <end position="217"/>
    </location>
</feature>